<keyword evidence="7 12" id="KW-0808">Transferase</keyword>
<keyword evidence="10 12" id="KW-1133">Transmembrane helix</keyword>
<dbReference type="OMA" id="CEWTLPS"/>
<feature type="transmembrane region" description="Helical" evidence="12">
    <location>
        <begin position="405"/>
        <end position="424"/>
    </location>
</feature>
<proteinExistence type="inferred from homology"/>
<evidence type="ECO:0000256" key="1">
    <source>
        <dbReference type="ARBA" id="ARBA00004477"/>
    </source>
</evidence>
<evidence type="ECO:0000256" key="8">
    <source>
        <dbReference type="ARBA" id="ARBA00022692"/>
    </source>
</evidence>
<keyword evidence="11 12" id="KW-0472">Membrane</keyword>
<feature type="transmembrane region" description="Helical" evidence="12">
    <location>
        <begin position="314"/>
        <end position="334"/>
    </location>
</feature>
<dbReference type="Pfam" id="PF04188">
    <property type="entry name" value="Mannosyl_trans2"/>
    <property type="match status" value="1"/>
</dbReference>
<feature type="transmembrane region" description="Helical" evidence="12">
    <location>
        <begin position="240"/>
        <end position="260"/>
    </location>
</feature>
<comment type="similarity">
    <text evidence="3 12">Belongs to the PIGV family.</text>
</comment>
<feature type="transmembrane region" description="Helical" evidence="12">
    <location>
        <begin position="148"/>
        <end position="165"/>
    </location>
</feature>
<dbReference type="STRING" id="4955.A0A1G4MAB4"/>
<comment type="caution">
    <text evidence="12">Lacks conserved residue(s) required for the propagation of feature annotation.</text>
</comment>
<evidence type="ECO:0000256" key="9">
    <source>
        <dbReference type="ARBA" id="ARBA00022824"/>
    </source>
</evidence>
<dbReference type="PANTHER" id="PTHR12468:SF2">
    <property type="entry name" value="GPI MANNOSYLTRANSFERASE 2"/>
    <property type="match status" value="1"/>
</dbReference>
<name>A0A1G4MAB4_LACFM</name>
<gene>
    <name evidence="13" type="ORF">LAFE_0C09230G</name>
</gene>
<dbReference type="EMBL" id="LT598485">
    <property type="protein sequence ID" value="SCW00665.1"/>
    <property type="molecule type" value="Genomic_DNA"/>
</dbReference>
<dbReference type="UniPathway" id="UPA00196"/>
<dbReference type="OrthoDB" id="10252502at2759"/>
<evidence type="ECO:0000256" key="2">
    <source>
        <dbReference type="ARBA" id="ARBA00004687"/>
    </source>
</evidence>
<evidence type="ECO:0000313" key="14">
    <source>
        <dbReference type="Proteomes" id="UP000190831"/>
    </source>
</evidence>
<dbReference type="Proteomes" id="UP000190831">
    <property type="component" value="Chromosome C"/>
</dbReference>
<dbReference type="GO" id="GO:0000009">
    <property type="term" value="F:alpha-1,6-mannosyltransferase activity"/>
    <property type="evidence" value="ECO:0007669"/>
    <property type="project" value="InterPro"/>
</dbReference>
<keyword evidence="8 12" id="KW-0812">Transmembrane</keyword>
<dbReference type="GO" id="GO:0005789">
    <property type="term" value="C:endoplasmic reticulum membrane"/>
    <property type="evidence" value="ECO:0007669"/>
    <property type="project" value="UniProtKB-SubCell"/>
</dbReference>
<organism evidence="13 14">
    <name type="scientific">Lachancea fermentati</name>
    <name type="common">Zygosaccharomyces fermentati</name>
    <dbReference type="NCBI Taxonomy" id="4955"/>
    <lineage>
        <taxon>Eukaryota</taxon>
        <taxon>Fungi</taxon>
        <taxon>Dikarya</taxon>
        <taxon>Ascomycota</taxon>
        <taxon>Saccharomycotina</taxon>
        <taxon>Saccharomycetes</taxon>
        <taxon>Saccharomycetales</taxon>
        <taxon>Saccharomycetaceae</taxon>
        <taxon>Lachancea</taxon>
    </lineage>
</organism>
<evidence type="ECO:0000256" key="7">
    <source>
        <dbReference type="ARBA" id="ARBA00022679"/>
    </source>
</evidence>
<evidence type="ECO:0000256" key="10">
    <source>
        <dbReference type="ARBA" id="ARBA00022989"/>
    </source>
</evidence>
<dbReference type="EC" id="2.4.1.-" evidence="12"/>
<evidence type="ECO:0000256" key="4">
    <source>
        <dbReference type="ARBA" id="ARBA00013795"/>
    </source>
</evidence>
<comment type="function">
    <text evidence="12">Mannosyltransferase involved in glycosylphosphatidylinositol-anchor biosynthesis.</text>
</comment>
<feature type="transmembrane region" description="Helical" evidence="12">
    <location>
        <begin position="346"/>
        <end position="366"/>
    </location>
</feature>
<dbReference type="GO" id="GO:0006506">
    <property type="term" value="P:GPI anchor biosynthetic process"/>
    <property type="evidence" value="ECO:0007669"/>
    <property type="project" value="UniProtKB-UniPathway"/>
</dbReference>
<feature type="transmembrane region" description="Helical" evidence="12">
    <location>
        <begin position="107"/>
        <end position="127"/>
    </location>
</feature>
<feature type="transmembrane region" description="Helical" evidence="12">
    <location>
        <begin position="201"/>
        <end position="228"/>
    </location>
</feature>
<evidence type="ECO:0000256" key="12">
    <source>
        <dbReference type="RuleBase" id="RU363112"/>
    </source>
</evidence>
<evidence type="ECO:0000256" key="5">
    <source>
        <dbReference type="ARBA" id="ARBA00022502"/>
    </source>
</evidence>
<keyword evidence="14" id="KW-1185">Reference proteome</keyword>
<accession>A0A1G4MAB4</accession>
<reference evidence="13 14" key="1">
    <citation type="submission" date="2016-03" db="EMBL/GenBank/DDBJ databases">
        <authorList>
            <person name="Devillers H."/>
        </authorList>
    </citation>
    <scope>NUCLEOTIDE SEQUENCE [LARGE SCALE GENOMIC DNA]</scope>
    <source>
        <strain evidence="13">CBS 6772</strain>
    </source>
</reference>
<evidence type="ECO:0000256" key="11">
    <source>
        <dbReference type="ARBA" id="ARBA00023136"/>
    </source>
</evidence>
<keyword evidence="5 12" id="KW-0337">GPI-anchor biosynthesis</keyword>
<evidence type="ECO:0000256" key="6">
    <source>
        <dbReference type="ARBA" id="ARBA00022676"/>
    </source>
</evidence>
<keyword evidence="6 12" id="KW-0328">Glycosyltransferase</keyword>
<dbReference type="AlphaFoldDB" id="A0A1G4MAB4"/>
<sequence>MCGEIAGTFFFFKIFQYVLVWLAPTTQFDTSTALLIHQLSSSLDGQSWVKKRLWDKLLSWDAVYFIKNMVNGEYEFEHEYAFSSVWPKFVRLCCRGNFEFYHILKTAVFLENLLHFISVILLYILTLKTFEKNILKTHQRYELARKSAVLFILTGAAGFFTGIYSEPLSSVLSFAGILAREYSIFHDVYGNVICKWQRWPLYSLVSTICFMVAFANRSNCILLGIFYIMDLLSLLRRRKIAQATFFPLLSGIALLLFVIFQHYYVPYKAFCPQRGGWCKDKIRMLPFTYKSFYSYIQSSYWNVGFLKYWTINNVPNFIFAIPNIVIMWYSSVYFSHQYPCSNLKPLILITRIFLVVIVFFAHIQIINRVSSFIPLHLWYLADRLIKKSTKKTKPLRGDDTLVKLYIYWLIYWIPVQTILFACFLPPA</sequence>
<dbReference type="PANTHER" id="PTHR12468">
    <property type="entry name" value="GPI MANNOSYLTRANSFERASE 2"/>
    <property type="match status" value="1"/>
</dbReference>
<keyword evidence="9 12" id="KW-0256">Endoplasmic reticulum</keyword>
<evidence type="ECO:0000313" key="13">
    <source>
        <dbReference type="EMBL" id="SCW00665.1"/>
    </source>
</evidence>
<dbReference type="GO" id="GO:0031501">
    <property type="term" value="C:mannosyltransferase complex"/>
    <property type="evidence" value="ECO:0007669"/>
    <property type="project" value="TreeGrafter"/>
</dbReference>
<dbReference type="GO" id="GO:0004376">
    <property type="term" value="F:GPI mannosyltransferase activity"/>
    <property type="evidence" value="ECO:0007669"/>
    <property type="project" value="InterPro"/>
</dbReference>
<comment type="subcellular location">
    <subcellularLocation>
        <location evidence="1 12">Endoplasmic reticulum membrane</location>
        <topology evidence="1 12">Multi-pass membrane protein</topology>
    </subcellularLocation>
</comment>
<dbReference type="InterPro" id="IPR007315">
    <property type="entry name" value="PIG-V/Gpi18"/>
</dbReference>
<evidence type="ECO:0000256" key="3">
    <source>
        <dbReference type="ARBA" id="ARBA00008698"/>
    </source>
</evidence>
<comment type="pathway">
    <text evidence="2 12">Glycolipid biosynthesis; glycosylphosphatidylinositol-anchor biosynthesis.</text>
</comment>
<protein>
    <recommendedName>
        <fullName evidence="4 12">GPI mannosyltransferase 2</fullName>
        <ecNumber evidence="12">2.4.1.-</ecNumber>
    </recommendedName>
</protein>